<dbReference type="RefSeq" id="WP_114747241.1">
    <property type="nucleotide sequence ID" value="NZ_QQAY01000024.1"/>
</dbReference>
<organism evidence="7 8">
    <name type="scientific">Falsibacillus pallidus</name>
    <dbReference type="NCBI Taxonomy" id="493781"/>
    <lineage>
        <taxon>Bacteria</taxon>
        <taxon>Bacillati</taxon>
        <taxon>Bacillota</taxon>
        <taxon>Bacilli</taxon>
        <taxon>Bacillales</taxon>
        <taxon>Bacillaceae</taxon>
        <taxon>Falsibacillus</taxon>
    </lineage>
</organism>
<keyword evidence="2" id="KW-0067">ATP-binding</keyword>
<keyword evidence="4" id="KW-0804">Transcription</keyword>
<dbReference type="Gene3D" id="3.30.450.20">
    <property type="entry name" value="PAS domain"/>
    <property type="match status" value="1"/>
</dbReference>
<dbReference type="Gene3D" id="3.40.50.300">
    <property type="entry name" value="P-loop containing nucleotide triphosphate hydrolases"/>
    <property type="match status" value="1"/>
</dbReference>
<gene>
    <name evidence="7" type="ORF">DFR59_1242</name>
</gene>
<dbReference type="GO" id="GO:0005524">
    <property type="term" value="F:ATP binding"/>
    <property type="evidence" value="ECO:0007669"/>
    <property type="project" value="UniProtKB-KW"/>
</dbReference>
<dbReference type="InterPro" id="IPR003593">
    <property type="entry name" value="AAA+_ATPase"/>
</dbReference>
<dbReference type="CDD" id="cd00009">
    <property type="entry name" value="AAA"/>
    <property type="match status" value="1"/>
</dbReference>
<dbReference type="SMART" id="SM00382">
    <property type="entry name" value="AAA"/>
    <property type="match status" value="1"/>
</dbReference>
<dbReference type="InterPro" id="IPR013656">
    <property type="entry name" value="PAS_4"/>
</dbReference>
<evidence type="ECO:0000313" key="7">
    <source>
        <dbReference type="EMBL" id="RDI36915.1"/>
    </source>
</evidence>
<dbReference type="InterPro" id="IPR002197">
    <property type="entry name" value="HTH_Fis"/>
</dbReference>
<dbReference type="NCBIfam" id="TIGR00229">
    <property type="entry name" value="sensory_box"/>
    <property type="match status" value="1"/>
</dbReference>
<evidence type="ECO:0000259" key="6">
    <source>
        <dbReference type="PROSITE" id="PS50112"/>
    </source>
</evidence>
<name>A0A370FZM7_9BACI</name>
<evidence type="ECO:0000313" key="8">
    <source>
        <dbReference type="Proteomes" id="UP000255326"/>
    </source>
</evidence>
<dbReference type="InterPro" id="IPR002078">
    <property type="entry name" value="Sigma_54_int"/>
</dbReference>
<dbReference type="Pfam" id="PF02954">
    <property type="entry name" value="HTH_8"/>
    <property type="match status" value="1"/>
</dbReference>
<dbReference type="InterPro" id="IPR035965">
    <property type="entry name" value="PAS-like_dom_sf"/>
</dbReference>
<dbReference type="Proteomes" id="UP000255326">
    <property type="component" value="Unassembled WGS sequence"/>
</dbReference>
<dbReference type="PROSITE" id="PS00675">
    <property type="entry name" value="SIGMA54_INTERACT_1"/>
    <property type="match status" value="1"/>
</dbReference>
<evidence type="ECO:0000259" key="5">
    <source>
        <dbReference type="PROSITE" id="PS50045"/>
    </source>
</evidence>
<dbReference type="InterPro" id="IPR027417">
    <property type="entry name" value="P-loop_NTPase"/>
</dbReference>
<dbReference type="OrthoDB" id="9771372at2"/>
<dbReference type="SUPFAM" id="SSF46689">
    <property type="entry name" value="Homeodomain-like"/>
    <property type="match status" value="1"/>
</dbReference>
<dbReference type="SUPFAM" id="SSF52540">
    <property type="entry name" value="P-loop containing nucleoside triphosphate hydrolases"/>
    <property type="match status" value="1"/>
</dbReference>
<dbReference type="InterPro" id="IPR009057">
    <property type="entry name" value="Homeodomain-like_sf"/>
</dbReference>
<feature type="domain" description="Sigma-54 factor interaction" evidence="5">
    <location>
        <begin position="137"/>
        <end position="356"/>
    </location>
</feature>
<dbReference type="PANTHER" id="PTHR32071">
    <property type="entry name" value="TRANSCRIPTIONAL REGULATORY PROTEIN"/>
    <property type="match status" value="1"/>
</dbReference>
<dbReference type="AlphaFoldDB" id="A0A370FZM7"/>
<dbReference type="Gene3D" id="1.10.8.60">
    <property type="match status" value="1"/>
</dbReference>
<evidence type="ECO:0000256" key="4">
    <source>
        <dbReference type="ARBA" id="ARBA00023163"/>
    </source>
</evidence>
<sequence>MKQSLFIYEKIIDAIDSGVHAIDSEGRTIIYNKKMRQIEGMEISDVLDKNILDVFKFHQFEESTLMKVLNTGDPILNVKQTYFNNKGHEITTINDTYPIFDNGRLIGAMEIARDVTKLERIMRNHTTSDHLQSFLNIIGTSRGIHQAINQCRQLASSEEAVLISGESGTGKSLFASILHHEGANSSGPFIVQNCSSLDESSFFGKKEDTHYPSMFEQALGGTLLLEGINSLSIQHQEKLLKVIQDNVIESDDANASMPLETRIIMTINEDPIDSISSGRLLKDLFYKVSPFTIFIPSLKDRKTDIPLLVQYFISKYNERFGLHVEKASEEVSELFEEYDWPGNVRELELIIESGMSMMGADSEINPEHLPIYFRQRALGEIQNSLIFDRGTDIKPLEQYIKEAEMYYIHKALNHHGQNVTKTAKALGMSRQNLQYRIRKYEIDR</sequence>
<dbReference type="GO" id="GO:0043565">
    <property type="term" value="F:sequence-specific DNA binding"/>
    <property type="evidence" value="ECO:0007669"/>
    <property type="project" value="InterPro"/>
</dbReference>
<dbReference type="PROSITE" id="PS50045">
    <property type="entry name" value="SIGMA54_INTERACT_4"/>
    <property type="match status" value="1"/>
</dbReference>
<dbReference type="SUPFAM" id="SSF55785">
    <property type="entry name" value="PYP-like sensor domain (PAS domain)"/>
    <property type="match status" value="1"/>
</dbReference>
<dbReference type="InterPro" id="IPR000014">
    <property type="entry name" value="PAS"/>
</dbReference>
<evidence type="ECO:0000256" key="1">
    <source>
        <dbReference type="ARBA" id="ARBA00022741"/>
    </source>
</evidence>
<comment type="caution">
    <text evidence="7">The sequence shown here is derived from an EMBL/GenBank/DDBJ whole genome shotgun (WGS) entry which is preliminary data.</text>
</comment>
<keyword evidence="3" id="KW-0805">Transcription regulation</keyword>
<dbReference type="PRINTS" id="PR01590">
    <property type="entry name" value="HTHFIS"/>
</dbReference>
<dbReference type="Pfam" id="PF00158">
    <property type="entry name" value="Sigma54_activat"/>
    <property type="match status" value="1"/>
</dbReference>
<dbReference type="EMBL" id="QQAY01000024">
    <property type="protein sequence ID" value="RDI36915.1"/>
    <property type="molecule type" value="Genomic_DNA"/>
</dbReference>
<dbReference type="Pfam" id="PF08448">
    <property type="entry name" value="PAS_4"/>
    <property type="match status" value="1"/>
</dbReference>
<dbReference type="Gene3D" id="1.10.10.60">
    <property type="entry name" value="Homeodomain-like"/>
    <property type="match status" value="1"/>
</dbReference>
<dbReference type="GO" id="GO:0006355">
    <property type="term" value="P:regulation of DNA-templated transcription"/>
    <property type="evidence" value="ECO:0007669"/>
    <property type="project" value="InterPro"/>
</dbReference>
<evidence type="ECO:0000256" key="3">
    <source>
        <dbReference type="ARBA" id="ARBA00023015"/>
    </source>
</evidence>
<dbReference type="PANTHER" id="PTHR32071:SF74">
    <property type="entry name" value="TRANSCRIPTIONAL ACTIVATOR ROCR"/>
    <property type="match status" value="1"/>
</dbReference>
<dbReference type="InterPro" id="IPR025662">
    <property type="entry name" value="Sigma_54_int_dom_ATP-bd_1"/>
</dbReference>
<accession>A0A370FZM7</accession>
<reference evidence="7 8" key="1">
    <citation type="submission" date="2018-07" db="EMBL/GenBank/DDBJ databases">
        <title>Genomic Encyclopedia of Type Strains, Phase IV (KMG-IV): sequencing the most valuable type-strain genomes for metagenomic binning, comparative biology and taxonomic classification.</title>
        <authorList>
            <person name="Goeker M."/>
        </authorList>
    </citation>
    <scope>NUCLEOTIDE SEQUENCE [LARGE SCALE GENOMIC DNA]</scope>
    <source>
        <strain evidence="7 8">DSM 25281</strain>
    </source>
</reference>
<dbReference type="PROSITE" id="PS50112">
    <property type="entry name" value="PAS"/>
    <property type="match status" value="1"/>
</dbReference>
<evidence type="ECO:0000256" key="2">
    <source>
        <dbReference type="ARBA" id="ARBA00022840"/>
    </source>
</evidence>
<feature type="domain" description="PAS" evidence="6">
    <location>
        <begin position="4"/>
        <end position="55"/>
    </location>
</feature>
<dbReference type="Pfam" id="PF25601">
    <property type="entry name" value="AAA_lid_14"/>
    <property type="match status" value="1"/>
</dbReference>
<keyword evidence="1" id="KW-0547">Nucleotide-binding</keyword>
<keyword evidence="8" id="KW-1185">Reference proteome</keyword>
<proteinExistence type="predicted"/>
<dbReference type="InterPro" id="IPR058031">
    <property type="entry name" value="AAA_lid_NorR"/>
</dbReference>
<protein>
    <submittedName>
        <fullName evidence="7">Arginine utilization regulatory protein</fullName>
    </submittedName>
</protein>